<dbReference type="GO" id="GO:0015174">
    <property type="term" value="F:basic amino acid transmembrane transporter activity"/>
    <property type="evidence" value="ECO:0007669"/>
    <property type="project" value="TreeGrafter"/>
</dbReference>
<dbReference type="AlphaFoldDB" id="A0AB34L9F4"/>
<feature type="transmembrane region" description="Helical" evidence="7">
    <location>
        <begin position="160"/>
        <end position="180"/>
    </location>
</feature>
<feature type="transmembrane region" description="Helical" evidence="7">
    <location>
        <begin position="260"/>
        <end position="278"/>
    </location>
</feature>
<keyword evidence="4 7" id="KW-1133">Transmembrane helix</keyword>
<dbReference type="Pfam" id="PF07690">
    <property type="entry name" value="MFS_1"/>
    <property type="match status" value="1"/>
</dbReference>
<dbReference type="PROSITE" id="PS50850">
    <property type="entry name" value="MFS"/>
    <property type="match status" value="1"/>
</dbReference>
<dbReference type="PANTHER" id="PTHR23501">
    <property type="entry name" value="MAJOR FACILITATOR SUPERFAMILY"/>
    <property type="match status" value="1"/>
</dbReference>
<feature type="transmembrane region" description="Helical" evidence="7">
    <location>
        <begin position="192"/>
        <end position="215"/>
    </location>
</feature>
<feature type="domain" description="Major facilitator superfamily (MFS) profile" evidence="8">
    <location>
        <begin position="70"/>
        <end position="557"/>
    </location>
</feature>
<proteinExistence type="predicted"/>
<comment type="caution">
    <text evidence="9">The sequence shown here is derived from an EMBL/GenBank/DDBJ whole genome shotgun (WGS) entry which is preliminary data.</text>
</comment>
<feature type="transmembrane region" description="Helical" evidence="7">
    <location>
        <begin position="134"/>
        <end position="154"/>
    </location>
</feature>
<feature type="transmembrane region" description="Helical" evidence="7">
    <location>
        <begin position="74"/>
        <end position="92"/>
    </location>
</feature>
<dbReference type="GO" id="GO:0012505">
    <property type="term" value="C:endomembrane system"/>
    <property type="evidence" value="ECO:0007669"/>
    <property type="project" value="UniProtKB-SubCell"/>
</dbReference>
<evidence type="ECO:0000313" key="10">
    <source>
        <dbReference type="Proteomes" id="UP000803884"/>
    </source>
</evidence>
<accession>A0AB34L9F4</accession>
<feature type="transmembrane region" description="Helical" evidence="7">
    <location>
        <begin position="424"/>
        <end position="449"/>
    </location>
</feature>
<dbReference type="GO" id="GO:0000329">
    <property type="term" value="C:fungal-type vacuole membrane"/>
    <property type="evidence" value="ECO:0007669"/>
    <property type="project" value="TreeGrafter"/>
</dbReference>
<feature type="region of interest" description="Disordered" evidence="6">
    <location>
        <begin position="1"/>
        <end position="47"/>
    </location>
</feature>
<evidence type="ECO:0000313" key="9">
    <source>
        <dbReference type="EMBL" id="KAL1591295.1"/>
    </source>
</evidence>
<evidence type="ECO:0000256" key="2">
    <source>
        <dbReference type="ARBA" id="ARBA00022448"/>
    </source>
</evidence>
<gene>
    <name evidence="9" type="ORF">WHR41_00021</name>
</gene>
<keyword evidence="3 7" id="KW-0812">Transmembrane</keyword>
<dbReference type="EMBL" id="JAAQHG020000001">
    <property type="protein sequence ID" value="KAL1591295.1"/>
    <property type="molecule type" value="Genomic_DNA"/>
</dbReference>
<reference evidence="9 10" key="1">
    <citation type="journal article" date="2020" name="Microbiol. Resour. Announc.">
        <title>Draft Genome Sequence of a Cladosporium Species Isolated from the Mesophotic Ascidian Didemnum maculosum.</title>
        <authorList>
            <person name="Gioti A."/>
            <person name="Siaperas R."/>
            <person name="Nikolaivits E."/>
            <person name="Le Goff G."/>
            <person name="Ouazzani J."/>
            <person name="Kotoulas G."/>
            <person name="Topakas E."/>
        </authorList>
    </citation>
    <scope>NUCLEOTIDE SEQUENCE [LARGE SCALE GENOMIC DNA]</scope>
    <source>
        <strain evidence="9 10">TM138-S3</strain>
    </source>
</reference>
<evidence type="ECO:0000256" key="5">
    <source>
        <dbReference type="ARBA" id="ARBA00023136"/>
    </source>
</evidence>
<dbReference type="Gene3D" id="1.20.1250.20">
    <property type="entry name" value="MFS general substrate transporter like domains"/>
    <property type="match status" value="1"/>
</dbReference>
<evidence type="ECO:0000259" key="8">
    <source>
        <dbReference type="PROSITE" id="PS50850"/>
    </source>
</evidence>
<dbReference type="RefSeq" id="XP_069234400.1">
    <property type="nucleotide sequence ID" value="XM_069368627.1"/>
</dbReference>
<feature type="transmembrane region" description="Helical" evidence="7">
    <location>
        <begin position="368"/>
        <end position="387"/>
    </location>
</feature>
<evidence type="ECO:0000256" key="3">
    <source>
        <dbReference type="ARBA" id="ARBA00022692"/>
    </source>
</evidence>
<evidence type="ECO:0000256" key="4">
    <source>
        <dbReference type="ARBA" id="ARBA00022989"/>
    </source>
</evidence>
<keyword evidence="10" id="KW-1185">Reference proteome</keyword>
<dbReference type="InterPro" id="IPR011701">
    <property type="entry name" value="MFS"/>
</dbReference>
<sequence>MSQSGRGSKDLRVVEPEPVADERSPLLGGQEQEEQDTEALEARARQERREYEANTVPVADELSTRRLVVTMGSMWLSTFFAALDSTIVATLSGPISASFNSFTLFSWLASGYLITNAAFQPLSGKLTDIYGRRAGLAFASTFFAIGTLMCGLAQEEWVIILGRLVAGAGGGCLNTISTFVGSDLVPLRKRGIWQGIGNIVYGTGMGLGGLFGGAIHDSIGWRWAFLIQVPFIVFAGILSYCTVKVPIKESDTSKIRRVDFLGSFSLSVTLVLLLLGLNSGGNLVPWTHPLVLASLPLSFAALLVFIFIEDRIASEPVIPVRLLTQQTVAAACLTNWFITMAVFGLLYYVPIYFQTVLSLSSTAAGARLIPQSAGTALGSLSTGIMMRATGKYRLWNLGMQVLSLTSAAAILGTFTPRVNPVAPFFYLFMSGTAYGSMLTVTLIALIAAVEHKHQAVITSASYAFRSTGSTIGITISSAIFQNLLKGGLERRFGGLPGAGEEIGRIRDSVDEVHRLPEGWYEGVMDAYVESFRGVWVAALGFATLAAVSSFFIQQHTLHGNLERK</sequence>
<feature type="transmembrane region" description="Helical" evidence="7">
    <location>
        <begin position="290"/>
        <end position="308"/>
    </location>
</feature>
<feature type="transmembrane region" description="Helical" evidence="7">
    <location>
        <begin position="534"/>
        <end position="552"/>
    </location>
</feature>
<evidence type="ECO:0000256" key="1">
    <source>
        <dbReference type="ARBA" id="ARBA00004127"/>
    </source>
</evidence>
<dbReference type="InterPro" id="IPR036259">
    <property type="entry name" value="MFS_trans_sf"/>
</dbReference>
<evidence type="ECO:0000256" key="6">
    <source>
        <dbReference type="SAM" id="MobiDB-lite"/>
    </source>
</evidence>
<comment type="subcellular location">
    <subcellularLocation>
        <location evidence="1">Endomembrane system</location>
        <topology evidence="1">Multi-pass membrane protein</topology>
    </subcellularLocation>
</comment>
<keyword evidence="2" id="KW-0813">Transport</keyword>
<feature type="transmembrane region" description="Helical" evidence="7">
    <location>
        <begin position="394"/>
        <end position="412"/>
    </location>
</feature>
<dbReference type="PANTHER" id="PTHR23501:SF191">
    <property type="entry name" value="VACUOLAR BASIC AMINO ACID TRANSPORTER 4"/>
    <property type="match status" value="1"/>
</dbReference>
<feature type="transmembrane region" description="Helical" evidence="7">
    <location>
        <begin position="221"/>
        <end position="240"/>
    </location>
</feature>
<feature type="transmembrane region" description="Helical" evidence="7">
    <location>
        <begin position="104"/>
        <end position="122"/>
    </location>
</feature>
<keyword evidence="5 7" id="KW-0472">Membrane</keyword>
<dbReference type="GeneID" id="96001465"/>
<dbReference type="SUPFAM" id="SSF103473">
    <property type="entry name" value="MFS general substrate transporter"/>
    <property type="match status" value="1"/>
</dbReference>
<dbReference type="Proteomes" id="UP000803884">
    <property type="component" value="Unassembled WGS sequence"/>
</dbReference>
<protein>
    <recommendedName>
        <fullName evidence="8">Major facilitator superfamily (MFS) profile domain-containing protein</fullName>
    </recommendedName>
</protein>
<organism evidence="9 10">
    <name type="scientific">Cladosporium halotolerans</name>
    <dbReference type="NCBI Taxonomy" id="1052096"/>
    <lineage>
        <taxon>Eukaryota</taxon>
        <taxon>Fungi</taxon>
        <taxon>Dikarya</taxon>
        <taxon>Ascomycota</taxon>
        <taxon>Pezizomycotina</taxon>
        <taxon>Dothideomycetes</taxon>
        <taxon>Dothideomycetidae</taxon>
        <taxon>Cladosporiales</taxon>
        <taxon>Cladosporiaceae</taxon>
        <taxon>Cladosporium</taxon>
    </lineage>
</organism>
<feature type="compositionally biased region" description="Basic and acidic residues" evidence="6">
    <location>
        <begin position="7"/>
        <end position="24"/>
    </location>
</feature>
<feature type="transmembrane region" description="Helical" evidence="7">
    <location>
        <begin position="328"/>
        <end position="348"/>
    </location>
</feature>
<evidence type="ECO:0000256" key="7">
    <source>
        <dbReference type="SAM" id="Phobius"/>
    </source>
</evidence>
<name>A0AB34L9F4_9PEZI</name>
<dbReference type="InterPro" id="IPR020846">
    <property type="entry name" value="MFS_dom"/>
</dbReference>